<protein>
    <recommendedName>
        <fullName evidence="2">Transposase IS701-like DDE domain-containing protein</fullName>
    </recommendedName>
</protein>
<proteinExistence type="predicted"/>
<accession>A0A499VDY0</accession>
<reference evidence="1" key="1">
    <citation type="submission" date="2019-04" db="EMBL/GenBank/DDBJ databases">
        <title>Draft genome sequences of Streptomyces avermitilis MC3.</title>
        <authorList>
            <person name="Komaki H."/>
            <person name="Tamura T."/>
            <person name="Hosoyama A."/>
        </authorList>
    </citation>
    <scope>NUCLEOTIDE SEQUENCE</scope>
    <source>
        <strain evidence="1">MC3</strain>
    </source>
</reference>
<sequence>MAVLPQEEGGPHSVPRICGTANVSKCLLSAAAGAKGHRFYDWALIDLAEPGPGRHQMLIRRNRTPGQHAYYRCFSPEPVPLAELVRVAGSRWRVEETFQSGKGAGRAR</sequence>
<organism evidence="1">
    <name type="scientific">Streptomyces avermitilis</name>
    <dbReference type="NCBI Taxonomy" id="33903"/>
    <lineage>
        <taxon>Bacteria</taxon>
        <taxon>Bacillati</taxon>
        <taxon>Actinomycetota</taxon>
        <taxon>Actinomycetes</taxon>
        <taxon>Kitasatosporales</taxon>
        <taxon>Streptomycetaceae</taxon>
        <taxon>Streptomyces</taxon>
    </lineage>
</organism>
<evidence type="ECO:0008006" key="2">
    <source>
        <dbReference type="Google" id="ProtNLM"/>
    </source>
</evidence>
<evidence type="ECO:0000313" key="1">
    <source>
        <dbReference type="EMBL" id="BBJ47751.1"/>
    </source>
</evidence>
<gene>
    <name evidence="1" type="ORF">SAVMC3_03800</name>
</gene>
<dbReference type="AlphaFoldDB" id="A0A499VDY0"/>
<dbReference type="EMBL" id="AP019621">
    <property type="protein sequence ID" value="BBJ47751.1"/>
    <property type="molecule type" value="Genomic_DNA"/>
</dbReference>
<name>A0A499VDY0_STRAX</name>